<organism evidence="12 13">
    <name type="scientific">Phenylobacterium terrae</name>
    <dbReference type="NCBI Taxonomy" id="2665495"/>
    <lineage>
        <taxon>Bacteria</taxon>
        <taxon>Pseudomonadati</taxon>
        <taxon>Pseudomonadota</taxon>
        <taxon>Alphaproteobacteria</taxon>
        <taxon>Caulobacterales</taxon>
        <taxon>Caulobacteraceae</taxon>
        <taxon>Phenylobacterium</taxon>
    </lineage>
</organism>
<evidence type="ECO:0000256" key="4">
    <source>
        <dbReference type="ARBA" id="ARBA00023110"/>
    </source>
</evidence>
<evidence type="ECO:0000256" key="3">
    <source>
        <dbReference type="ARBA" id="ARBA00022764"/>
    </source>
</evidence>
<evidence type="ECO:0000313" key="13">
    <source>
        <dbReference type="Proteomes" id="UP001597237"/>
    </source>
</evidence>
<name>A0ABW4N544_9CAUL</name>
<keyword evidence="3" id="KW-0574">Periplasm</keyword>
<evidence type="ECO:0000259" key="11">
    <source>
        <dbReference type="PROSITE" id="PS50198"/>
    </source>
</evidence>
<dbReference type="SUPFAM" id="SSF54534">
    <property type="entry name" value="FKBP-like"/>
    <property type="match status" value="2"/>
</dbReference>
<dbReference type="GO" id="GO:0003755">
    <property type="term" value="F:peptidyl-prolyl cis-trans isomerase activity"/>
    <property type="evidence" value="ECO:0007669"/>
    <property type="project" value="UniProtKB-EC"/>
</dbReference>
<evidence type="ECO:0000256" key="9">
    <source>
        <dbReference type="PROSITE-ProRule" id="PRU00278"/>
    </source>
</evidence>
<gene>
    <name evidence="12" type="ORF">ACFSC0_17405</name>
</gene>
<feature type="domain" description="PpiC" evidence="11">
    <location>
        <begin position="199"/>
        <end position="297"/>
    </location>
</feature>
<proteinExistence type="predicted"/>
<feature type="signal peptide" evidence="10">
    <location>
        <begin position="1"/>
        <end position="34"/>
    </location>
</feature>
<evidence type="ECO:0000256" key="7">
    <source>
        <dbReference type="ARBA" id="ARBA00030642"/>
    </source>
</evidence>
<dbReference type="PROSITE" id="PS50198">
    <property type="entry name" value="PPIC_PPIASE_2"/>
    <property type="match status" value="2"/>
</dbReference>
<dbReference type="Proteomes" id="UP001597237">
    <property type="component" value="Unassembled WGS sequence"/>
</dbReference>
<evidence type="ECO:0000256" key="6">
    <source>
        <dbReference type="ARBA" id="ARBA00023235"/>
    </source>
</evidence>
<feature type="chain" id="PRO_5046440454" description="Parvulin-like PPIase" evidence="10">
    <location>
        <begin position="35"/>
        <end position="446"/>
    </location>
</feature>
<dbReference type="Pfam" id="PF00639">
    <property type="entry name" value="Rotamase"/>
    <property type="match status" value="2"/>
</dbReference>
<sequence length="446" mass="47670">MIHAPKARGRFARGAALLAALCAAGAPIAGSAQTAEAPAAPAPVQPQGISESVAAVVNDDIVSTFDLAQRMRLLIATSGVQPTEQNLPQFQREALISLVDERLQFQELRKVEREQKIDIIASDEEVDEELAQLARGNNMTPEQFKAMLSAQGVERSLREQLRAQISWMRWIRGRYGSRLRIGEDQIKAVQANIAASANKPSYQISEVFIDAARVGGMENAVNGANQLVTQMQQGAPFAAVARQFSAAPTAAAGGDAGWVAAGEMAPELQTALDQMRPGQLSRPIQVKDGVYIIYLRDKRSGAAATLVRLKQAAVALPAEASQAQVAEATAKLEQVRAKAPTCDSLETVAATVPGVIAGDLGEAEPKDLSPAFRTAVETLADGQFSGPLRTQAGLHVVAVCGRRAGGAAAEQVSREQIENRLYGQQLTMISRRYMRDLRSSATIETR</sequence>
<dbReference type="InterPro" id="IPR050280">
    <property type="entry name" value="OMP_Chaperone_SurA"/>
</dbReference>
<evidence type="ECO:0000256" key="5">
    <source>
        <dbReference type="ARBA" id="ARBA00023186"/>
    </source>
</evidence>
<dbReference type="EMBL" id="JBHUEY010000006">
    <property type="protein sequence ID" value="MFD1785181.1"/>
    <property type="molecule type" value="Genomic_DNA"/>
</dbReference>
<dbReference type="InterPro" id="IPR000297">
    <property type="entry name" value="PPIase_PpiC"/>
</dbReference>
<keyword evidence="13" id="KW-1185">Reference proteome</keyword>
<keyword evidence="4 9" id="KW-0697">Rotamase</keyword>
<comment type="caution">
    <text evidence="12">The sequence shown here is derived from an EMBL/GenBank/DDBJ whole genome shotgun (WGS) entry which is preliminary data.</text>
</comment>
<keyword evidence="5" id="KW-0143">Chaperone</keyword>
<dbReference type="Gene3D" id="3.10.50.40">
    <property type="match status" value="2"/>
</dbReference>
<feature type="domain" description="PpiC" evidence="11">
    <location>
        <begin position="297"/>
        <end position="401"/>
    </location>
</feature>
<protein>
    <recommendedName>
        <fullName evidence="1">Parvulin-like PPIase</fullName>
    </recommendedName>
    <alternativeName>
        <fullName evidence="7">Peptidyl-prolyl cis-trans isomerase plp</fullName>
    </alternativeName>
    <alternativeName>
        <fullName evidence="8">Rotamase plp</fullName>
    </alternativeName>
</protein>
<dbReference type="SUPFAM" id="SSF109998">
    <property type="entry name" value="Triger factor/SurA peptide-binding domain-like"/>
    <property type="match status" value="1"/>
</dbReference>
<evidence type="ECO:0000256" key="1">
    <source>
        <dbReference type="ARBA" id="ARBA00018370"/>
    </source>
</evidence>
<dbReference type="InterPro" id="IPR015391">
    <property type="entry name" value="SurA_N"/>
</dbReference>
<evidence type="ECO:0000256" key="10">
    <source>
        <dbReference type="SAM" id="SignalP"/>
    </source>
</evidence>
<dbReference type="InterPro" id="IPR046357">
    <property type="entry name" value="PPIase_dom_sf"/>
</dbReference>
<dbReference type="InterPro" id="IPR027304">
    <property type="entry name" value="Trigger_fact/SurA_dom_sf"/>
</dbReference>
<reference evidence="13" key="1">
    <citation type="journal article" date="2019" name="Int. J. Syst. Evol. Microbiol.">
        <title>The Global Catalogue of Microorganisms (GCM) 10K type strain sequencing project: providing services to taxonomists for standard genome sequencing and annotation.</title>
        <authorList>
            <consortium name="The Broad Institute Genomics Platform"/>
            <consortium name="The Broad Institute Genome Sequencing Center for Infectious Disease"/>
            <person name="Wu L."/>
            <person name="Ma J."/>
        </authorList>
    </citation>
    <scope>NUCLEOTIDE SEQUENCE [LARGE SCALE GENOMIC DNA]</scope>
    <source>
        <strain evidence="13">DFY28</strain>
    </source>
</reference>
<accession>A0ABW4N544</accession>
<dbReference type="Pfam" id="PF09312">
    <property type="entry name" value="SurA_N"/>
    <property type="match status" value="1"/>
</dbReference>
<evidence type="ECO:0000313" key="12">
    <source>
        <dbReference type="EMBL" id="MFD1785181.1"/>
    </source>
</evidence>
<dbReference type="PANTHER" id="PTHR47637">
    <property type="entry name" value="CHAPERONE SURA"/>
    <property type="match status" value="1"/>
</dbReference>
<dbReference type="RefSeq" id="WP_377282134.1">
    <property type="nucleotide sequence ID" value="NZ_JBHRSI010000005.1"/>
</dbReference>
<dbReference type="PANTHER" id="PTHR47637:SF1">
    <property type="entry name" value="CHAPERONE SURA"/>
    <property type="match status" value="1"/>
</dbReference>
<evidence type="ECO:0000256" key="2">
    <source>
        <dbReference type="ARBA" id="ARBA00022729"/>
    </source>
</evidence>
<dbReference type="Gene3D" id="1.10.4030.10">
    <property type="entry name" value="Porin chaperone SurA, peptide-binding domain"/>
    <property type="match status" value="1"/>
</dbReference>
<evidence type="ECO:0000256" key="8">
    <source>
        <dbReference type="ARBA" id="ARBA00031484"/>
    </source>
</evidence>
<keyword evidence="2 10" id="KW-0732">Signal</keyword>
<keyword evidence="6 9" id="KW-0413">Isomerase</keyword>